<dbReference type="PANTHER" id="PTHR43774">
    <property type="entry name" value="PEPTIDE METHIONINE SULFOXIDE REDUCTASE"/>
    <property type="match status" value="1"/>
</dbReference>
<dbReference type="HAMAP" id="MF_01401">
    <property type="entry name" value="MsrA"/>
    <property type="match status" value="1"/>
</dbReference>
<protein>
    <recommendedName>
        <fullName evidence="4">Peptide methionine sulfoxide reductase MsrA</fullName>
        <shortName evidence="4">Protein-methionine-S-oxide reductase</shortName>
        <ecNumber evidence="4">1.8.4.11</ecNumber>
    </recommendedName>
    <alternativeName>
        <fullName evidence="4">Peptide-methionine (S)-S-oxide reductase</fullName>
        <shortName evidence="4">Peptide Met(O) reductase</shortName>
    </alternativeName>
</protein>
<evidence type="ECO:0000256" key="3">
    <source>
        <dbReference type="ARBA" id="ARBA00048782"/>
    </source>
</evidence>
<evidence type="ECO:0000256" key="4">
    <source>
        <dbReference type="HAMAP-Rule" id="MF_01401"/>
    </source>
</evidence>
<gene>
    <name evidence="4" type="primary">msrA</name>
    <name evidence="6" type="ORF">A3C16_03345</name>
</gene>
<comment type="function">
    <text evidence="4">Has an important function as a repair enzyme for proteins that have been inactivated by oxidation. Catalyzes the reversible oxidation-reduction of methionine sulfoxide in proteins to methionine.</text>
</comment>
<dbReference type="InterPro" id="IPR036509">
    <property type="entry name" value="Met_Sox_Rdtase_MsrA_sf"/>
</dbReference>
<comment type="catalytic activity">
    <reaction evidence="2 4">
        <text>L-methionyl-[protein] + [thioredoxin]-disulfide + H2O = L-methionyl-(S)-S-oxide-[protein] + [thioredoxin]-dithiol</text>
        <dbReference type="Rhea" id="RHEA:14217"/>
        <dbReference type="Rhea" id="RHEA-COMP:10698"/>
        <dbReference type="Rhea" id="RHEA-COMP:10700"/>
        <dbReference type="Rhea" id="RHEA-COMP:12313"/>
        <dbReference type="Rhea" id="RHEA-COMP:12315"/>
        <dbReference type="ChEBI" id="CHEBI:15377"/>
        <dbReference type="ChEBI" id="CHEBI:16044"/>
        <dbReference type="ChEBI" id="CHEBI:29950"/>
        <dbReference type="ChEBI" id="CHEBI:44120"/>
        <dbReference type="ChEBI" id="CHEBI:50058"/>
        <dbReference type="EC" id="1.8.4.11"/>
    </reaction>
</comment>
<dbReference type="EMBL" id="MHQL01000009">
    <property type="protein sequence ID" value="OHA03768.1"/>
    <property type="molecule type" value="Genomic_DNA"/>
</dbReference>
<dbReference type="PANTHER" id="PTHR43774:SF1">
    <property type="entry name" value="PEPTIDE METHIONINE SULFOXIDE REDUCTASE MSRA 2"/>
    <property type="match status" value="1"/>
</dbReference>
<dbReference type="AlphaFoldDB" id="A0A1G2KWF4"/>
<name>A0A1G2KWF4_9BACT</name>
<feature type="active site" evidence="4">
    <location>
        <position position="14"/>
    </location>
</feature>
<comment type="catalytic activity">
    <reaction evidence="3 4">
        <text>[thioredoxin]-disulfide + L-methionine + H2O = L-methionine (S)-S-oxide + [thioredoxin]-dithiol</text>
        <dbReference type="Rhea" id="RHEA:19993"/>
        <dbReference type="Rhea" id="RHEA-COMP:10698"/>
        <dbReference type="Rhea" id="RHEA-COMP:10700"/>
        <dbReference type="ChEBI" id="CHEBI:15377"/>
        <dbReference type="ChEBI" id="CHEBI:29950"/>
        <dbReference type="ChEBI" id="CHEBI:50058"/>
        <dbReference type="ChEBI" id="CHEBI:57844"/>
        <dbReference type="ChEBI" id="CHEBI:58772"/>
        <dbReference type="EC" id="1.8.4.11"/>
    </reaction>
</comment>
<comment type="caution">
    <text evidence="6">The sequence shown here is derived from an EMBL/GenBank/DDBJ whole genome shotgun (WGS) entry which is preliminary data.</text>
</comment>
<dbReference type="SUPFAM" id="SSF55068">
    <property type="entry name" value="Peptide methionine sulfoxide reductase"/>
    <property type="match status" value="1"/>
</dbReference>
<evidence type="ECO:0000259" key="5">
    <source>
        <dbReference type="Pfam" id="PF01625"/>
    </source>
</evidence>
<dbReference type="NCBIfam" id="TIGR00401">
    <property type="entry name" value="msrA"/>
    <property type="match status" value="1"/>
</dbReference>
<dbReference type="GO" id="GO:0033744">
    <property type="term" value="F:L-methionine:thioredoxin-disulfide S-oxidoreductase activity"/>
    <property type="evidence" value="ECO:0007669"/>
    <property type="project" value="RHEA"/>
</dbReference>
<reference evidence="6 7" key="1">
    <citation type="journal article" date="2016" name="Nat. Commun.">
        <title>Thousands of microbial genomes shed light on interconnected biogeochemical processes in an aquifer system.</title>
        <authorList>
            <person name="Anantharaman K."/>
            <person name="Brown C.T."/>
            <person name="Hug L.A."/>
            <person name="Sharon I."/>
            <person name="Castelle C.J."/>
            <person name="Probst A.J."/>
            <person name="Thomas B.C."/>
            <person name="Singh A."/>
            <person name="Wilkins M.J."/>
            <person name="Karaoz U."/>
            <person name="Brodie E.L."/>
            <person name="Williams K.H."/>
            <person name="Hubbard S.S."/>
            <person name="Banfield J.F."/>
        </authorList>
    </citation>
    <scope>NUCLEOTIDE SEQUENCE [LARGE SCALE GENOMIC DNA]</scope>
</reference>
<comment type="similarity">
    <text evidence="4">Belongs to the MsrA Met sulfoxide reductase family.</text>
</comment>
<proteinExistence type="inferred from homology"/>
<sequence>MEYTKEIAVFGGGCFWCTEAIFRMLKGVYAVDPGYAGGIIDAPTYEDVSSGRTGHAEVIRIEFDPAVISYENLLTVFFATHDPTTPNRQGADVGSQYRSVIFYTSERQQELAVAVIGELNASHKEGGTVITEVAPLTTFFPAEEYHREYYAKNPRQSYCEVIINPKLKKVQAAFAELLKNAVNGA</sequence>
<dbReference type="InterPro" id="IPR002569">
    <property type="entry name" value="Met_Sox_Rdtase_MsrA_dom"/>
</dbReference>
<dbReference type="GO" id="GO:0008113">
    <property type="term" value="F:peptide-methionine (S)-S-oxide reductase activity"/>
    <property type="evidence" value="ECO:0007669"/>
    <property type="project" value="UniProtKB-UniRule"/>
</dbReference>
<keyword evidence="1 4" id="KW-0560">Oxidoreductase</keyword>
<evidence type="ECO:0000256" key="1">
    <source>
        <dbReference type="ARBA" id="ARBA00023002"/>
    </source>
</evidence>
<dbReference type="Proteomes" id="UP000177811">
    <property type="component" value="Unassembled WGS sequence"/>
</dbReference>
<accession>A0A1G2KWF4</accession>
<evidence type="ECO:0000313" key="6">
    <source>
        <dbReference type="EMBL" id="OHA03768.1"/>
    </source>
</evidence>
<evidence type="ECO:0000313" key="7">
    <source>
        <dbReference type="Proteomes" id="UP000177811"/>
    </source>
</evidence>
<dbReference type="Pfam" id="PF01625">
    <property type="entry name" value="PMSR"/>
    <property type="match status" value="1"/>
</dbReference>
<dbReference type="EC" id="1.8.4.11" evidence="4"/>
<evidence type="ECO:0000256" key="2">
    <source>
        <dbReference type="ARBA" id="ARBA00047806"/>
    </source>
</evidence>
<feature type="domain" description="Peptide methionine sulphoxide reductase MsrA" evidence="5">
    <location>
        <begin position="8"/>
        <end position="160"/>
    </location>
</feature>
<organism evidence="6 7">
    <name type="scientific">Candidatus Sungbacteria bacterium RIFCSPHIGHO2_02_FULL_51_29</name>
    <dbReference type="NCBI Taxonomy" id="1802273"/>
    <lineage>
        <taxon>Bacteria</taxon>
        <taxon>Candidatus Sungiibacteriota</taxon>
    </lineage>
</organism>
<dbReference type="Gene3D" id="3.30.1060.10">
    <property type="entry name" value="Peptide methionine sulphoxide reductase MsrA"/>
    <property type="match status" value="1"/>
</dbReference>